<keyword evidence="2" id="KW-1185">Reference proteome</keyword>
<evidence type="ECO:0000313" key="2">
    <source>
        <dbReference type="Proteomes" id="UP001157440"/>
    </source>
</evidence>
<name>A0AA37TFQ9_9HYPH</name>
<proteinExistence type="predicted"/>
<comment type="caution">
    <text evidence="1">The sequence shown here is derived from an EMBL/GenBank/DDBJ whole genome shotgun (WGS) entry which is preliminary data.</text>
</comment>
<protein>
    <submittedName>
        <fullName evidence="1">Uncharacterized protein</fullName>
    </submittedName>
</protein>
<dbReference type="EMBL" id="BSPL01000013">
    <property type="protein sequence ID" value="GLS69964.1"/>
    <property type="molecule type" value="Genomic_DNA"/>
</dbReference>
<gene>
    <name evidence="1" type="ORF">GCM10007890_19770</name>
</gene>
<sequence length="105" mass="10794">MGVSSSNVVRLATGNAPSRASSAASQVGSVHQNMSDDLRSLEVLSSNLAVLKGSLIEAIATYSRDCLAAGGTDPTERLTTLLKPVETLEAGMHRLAGAMAATLPR</sequence>
<reference evidence="2" key="1">
    <citation type="journal article" date="2019" name="Int. J. Syst. Evol. Microbiol.">
        <title>The Global Catalogue of Microorganisms (GCM) 10K type strain sequencing project: providing services to taxonomists for standard genome sequencing and annotation.</title>
        <authorList>
            <consortium name="The Broad Institute Genomics Platform"/>
            <consortium name="The Broad Institute Genome Sequencing Center for Infectious Disease"/>
            <person name="Wu L."/>
            <person name="Ma J."/>
        </authorList>
    </citation>
    <scope>NUCLEOTIDE SEQUENCE [LARGE SCALE GENOMIC DNA]</scope>
    <source>
        <strain evidence="2">NBRC 103632</strain>
    </source>
</reference>
<dbReference type="Proteomes" id="UP001157440">
    <property type="component" value="Unassembled WGS sequence"/>
</dbReference>
<evidence type="ECO:0000313" key="1">
    <source>
        <dbReference type="EMBL" id="GLS69964.1"/>
    </source>
</evidence>
<accession>A0AA37TFQ9</accession>
<dbReference type="AlphaFoldDB" id="A0AA37TFQ9"/>
<organism evidence="1 2">
    <name type="scientific">Methylobacterium tardum</name>
    <dbReference type="NCBI Taxonomy" id="374432"/>
    <lineage>
        <taxon>Bacteria</taxon>
        <taxon>Pseudomonadati</taxon>
        <taxon>Pseudomonadota</taxon>
        <taxon>Alphaproteobacteria</taxon>
        <taxon>Hyphomicrobiales</taxon>
        <taxon>Methylobacteriaceae</taxon>
        <taxon>Methylobacterium</taxon>
    </lineage>
</organism>